<evidence type="ECO:0000256" key="2">
    <source>
        <dbReference type="ARBA" id="ARBA00022723"/>
    </source>
</evidence>
<comment type="subcellular location">
    <subcellularLocation>
        <location evidence="1">Nucleus</location>
    </subcellularLocation>
</comment>
<dbReference type="EMBL" id="NWSH01006344">
    <property type="protein sequence ID" value="PCG63495.1"/>
    <property type="molecule type" value="Genomic_DNA"/>
</dbReference>
<reference evidence="11" key="1">
    <citation type="submission" date="2017-09" db="EMBL/GenBank/DDBJ databases">
        <title>Contemporary evolution of a Lepidopteran species, Heliothis virescens, in response to modern agricultural practices.</title>
        <authorList>
            <person name="Fritz M.L."/>
            <person name="Deyonke A.M."/>
            <person name="Papanicolaou A."/>
            <person name="Micinski S."/>
            <person name="Westbrook J."/>
            <person name="Gould F."/>
        </authorList>
    </citation>
    <scope>NUCLEOTIDE SEQUENCE [LARGE SCALE GENOMIC DNA]</scope>
    <source>
        <strain evidence="11">HvINT-</strain>
        <tissue evidence="11">Whole body</tissue>
    </source>
</reference>
<keyword evidence="6 8" id="KW-0440">LIM domain</keyword>
<protein>
    <recommendedName>
        <fullName evidence="10">LIM zinc-binding domain-containing protein</fullName>
    </recommendedName>
</protein>
<evidence type="ECO:0000256" key="1">
    <source>
        <dbReference type="ARBA" id="ARBA00004123"/>
    </source>
</evidence>
<keyword evidence="2 8" id="KW-0479">Metal-binding</keyword>
<feature type="compositionally biased region" description="Basic residues" evidence="9">
    <location>
        <begin position="16"/>
        <end position="25"/>
    </location>
</feature>
<dbReference type="STRING" id="7102.A0A2A4IUR0"/>
<evidence type="ECO:0000256" key="4">
    <source>
        <dbReference type="ARBA" id="ARBA00022771"/>
    </source>
</evidence>
<feature type="compositionally biased region" description="Low complexity" evidence="9">
    <location>
        <begin position="34"/>
        <end position="47"/>
    </location>
</feature>
<feature type="domain" description="LIM zinc-binding" evidence="10">
    <location>
        <begin position="100"/>
        <end position="160"/>
    </location>
</feature>
<gene>
    <name evidence="11" type="ORF">B5V51_12192</name>
</gene>
<dbReference type="InterPro" id="IPR001781">
    <property type="entry name" value="Znf_LIM"/>
</dbReference>
<dbReference type="PANTHER" id="PTHR24205">
    <property type="entry name" value="FOUR AND A HALF LIM DOMAINS PROTEIN"/>
    <property type="match status" value="1"/>
</dbReference>
<dbReference type="GO" id="GO:0030018">
    <property type="term" value="C:Z disc"/>
    <property type="evidence" value="ECO:0007669"/>
    <property type="project" value="TreeGrafter"/>
</dbReference>
<proteinExistence type="predicted"/>
<sequence length="250" mass="28767">MADVDVQVQYTTTERKTRKVKKTSKRRESKDGEVTVTEVEQTNTTTNADDGGEYTKAMNKDWHSGHFCCWQCDESLTGQRYVLRDEHPYCIKCYESVFANGCEECNKTIGIDSKDLSYKDKHWHEACFLCAKCRVSLVDKQFGSKLDKIYCGNCYDAQFASRCDGCGEVFRAGKYQDLSYKDKHWHEACFLCAKCRVSLVDKQFGSKLDKIYCGNCYDAQFASRCDGCGEVFRAGKYQVCSEKFKRTKFF</sequence>
<accession>A0A2A4IUR0</accession>
<keyword evidence="4" id="KW-0863">Zinc-finger</keyword>
<keyword evidence="7" id="KW-0539">Nucleus</keyword>
<dbReference type="FunFam" id="2.10.110.10:FF:000005">
    <property type="entry name" value="Testin isoform 1"/>
    <property type="match status" value="1"/>
</dbReference>
<dbReference type="PROSITE" id="PS50023">
    <property type="entry name" value="LIM_DOMAIN_2"/>
    <property type="match status" value="2"/>
</dbReference>
<organism evidence="11">
    <name type="scientific">Heliothis virescens</name>
    <name type="common">Tobacco budworm moth</name>
    <dbReference type="NCBI Taxonomy" id="7102"/>
    <lineage>
        <taxon>Eukaryota</taxon>
        <taxon>Metazoa</taxon>
        <taxon>Ecdysozoa</taxon>
        <taxon>Arthropoda</taxon>
        <taxon>Hexapoda</taxon>
        <taxon>Insecta</taxon>
        <taxon>Pterygota</taxon>
        <taxon>Neoptera</taxon>
        <taxon>Endopterygota</taxon>
        <taxon>Lepidoptera</taxon>
        <taxon>Glossata</taxon>
        <taxon>Ditrysia</taxon>
        <taxon>Noctuoidea</taxon>
        <taxon>Noctuidae</taxon>
        <taxon>Heliothinae</taxon>
        <taxon>Heliothis</taxon>
    </lineage>
</organism>
<evidence type="ECO:0000259" key="10">
    <source>
        <dbReference type="PROSITE" id="PS50023"/>
    </source>
</evidence>
<keyword evidence="3" id="KW-0677">Repeat</keyword>
<dbReference type="GO" id="GO:0003712">
    <property type="term" value="F:transcription coregulator activity"/>
    <property type="evidence" value="ECO:0007669"/>
    <property type="project" value="TreeGrafter"/>
</dbReference>
<feature type="domain" description="LIM zinc-binding" evidence="10">
    <location>
        <begin position="161"/>
        <end position="223"/>
    </location>
</feature>
<dbReference type="AlphaFoldDB" id="A0A2A4IUR0"/>
<dbReference type="PANTHER" id="PTHR24205:SF4">
    <property type="entry name" value="PROTEIN ESPINAS"/>
    <property type="match status" value="1"/>
</dbReference>
<dbReference type="PROSITE" id="PS00478">
    <property type="entry name" value="LIM_DOMAIN_1"/>
    <property type="match status" value="2"/>
</dbReference>
<dbReference type="SMART" id="SM00132">
    <property type="entry name" value="LIM"/>
    <property type="match status" value="3"/>
</dbReference>
<dbReference type="Gene3D" id="2.10.110.10">
    <property type="entry name" value="Cysteine Rich Protein"/>
    <property type="match status" value="3"/>
</dbReference>
<name>A0A2A4IUR0_HELVI</name>
<dbReference type="InterPro" id="IPR056807">
    <property type="entry name" value="LIM_FHL1/2/3/5_N"/>
</dbReference>
<keyword evidence="5 8" id="KW-0862">Zinc</keyword>
<evidence type="ECO:0000256" key="5">
    <source>
        <dbReference type="ARBA" id="ARBA00022833"/>
    </source>
</evidence>
<dbReference type="Pfam" id="PF00412">
    <property type="entry name" value="LIM"/>
    <property type="match status" value="2"/>
</dbReference>
<evidence type="ECO:0000313" key="11">
    <source>
        <dbReference type="EMBL" id="PCG63495.1"/>
    </source>
</evidence>
<dbReference type="FunFam" id="2.10.110.10:FF:000081">
    <property type="entry name" value="Uncharacterized protein, isoform A"/>
    <property type="match status" value="1"/>
</dbReference>
<dbReference type="SUPFAM" id="SSF57716">
    <property type="entry name" value="Glucocorticoid receptor-like (DNA-binding domain)"/>
    <property type="match status" value="3"/>
</dbReference>
<dbReference type="GO" id="GO:0005634">
    <property type="term" value="C:nucleus"/>
    <property type="evidence" value="ECO:0007669"/>
    <property type="project" value="UniProtKB-SubCell"/>
</dbReference>
<comment type="caution">
    <text evidence="11">The sequence shown here is derived from an EMBL/GenBank/DDBJ whole genome shotgun (WGS) entry which is preliminary data.</text>
</comment>
<evidence type="ECO:0000256" key="6">
    <source>
        <dbReference type="ARBA" id="ARBA00023038"/>
    </source>
</evidence>
<evidence type="ECO:0000256" key="9">
    <source>
        <dbReference type="SAM" id="MobiDB-lite"/>
    </source>
</evidence>
<dbReference type="GO" id="GO:0008270">
    <property type="term" value="F:zinc ion binding"/>
    <property type="evidence" value="ECO:0007669"/>
    <property type="project" value="UniProtKB-KW"/>
</dbReference>
<evidence type="ECO:0000256" key="3">
    <source>
        <dbReference type="ARBA" id="ARBA00022737"/>
    </source>
</evidence>
<dbReference type="Pfam" id="PF25076">
    <property type="entry name" value="LIM_FHL2-3_N"/>
    <property type="match status" value="1"/>
</dbReference>
<evidence type="ECO:0000256" key="8">
    <source>
        <dbReference type="PROSITE-ProRule" id="PRU00125"/>
    </source>
</evidence>
<feature type="region of interest" description="Disordered" evidence="9">
    <location>
        <begin position="14"/>
        <end position="53"/>
    </location>
</feature>
<evidence type="ECO:0000256" key="7">
    <source>
        <dbReference type="ARBA" id="ARBA00023242"/>
    </source>
</evidence>